<accession>A0A2V5JY25</accession>
<dbReference type="Pfam" id="PF03646">
    <property type="entry name" value="FlaG"/>
    <property type="match status" value="1"/>
</dbReference>
<dbReference type="PANTHER" id="PTHR37166">
    <property type="entry name" value="PROTEIN FLAG"/>
    <property type="match status" value="1"/>
</dbReference>
<dbReference type="AlphaFoldDB" id="A0A2V5JY25"/>
<comment type="caution">
    <text evidence="1">The sequence shown here is derived from an EMBL/GenBank/DDBJ whole genome shotgun (WGS) entry which is preliminary data.</text>
</comment>
<keyword evidence="2" id="KW-1185">Reference proteome</keyword>
<dbReference type="OrthoDB" id="9799867at2"/>
<keyword evidence="1" id="KW-0969">Cilium</keyword>
<gene>
    <name evidence="1" type="ORF">DLM86_26205</name>
</gene>
<reference evidence="1 2" key="1">
    <citation type="submission" date="2018-05" db="EMBL/GenBank/DDBJ databases">
        <title>Paenibacillus flagellatus sp. nov., isolated from selenium mineral soil.</title>
        <authorList>
            <person name="Dai X."/>
        </authorList>
    </citation>
    <scope>NUCLEOTIDE SEQUENCE [LARGE SCALE GENOMIC DNA]</scope>
    <source>
        <strain evidence="1 2">DXL2</strain>
    </source>
</reference>
<dbReference type="InterPro" id="IPR005186">
    <property type="entry name" value="FlaG"/>
</dbReference>
<evidence type="ECO:0000313" key="2">
    <source>
        <dbReference type="Proteomes" id="UP000247476"/>
    </source>
</evidence>
<sequence length="116" mass="12891">MENQPVGVSYPRIPPNGSEVVSTIHTTQELKRAEVQGEHITISEEQLIRAIDKAVKAVQGTATVLDFSVHKSTNQIMVKVLERDTGRVIREIPPEKMLDFVAKLCEMAGILVDKKL</sequence>
<keyword evidence="1" id="KW-0282">Flagellum</keyword>
<dbReference type="EMBL" id="QJVJ01000014">
    <property type="protein sequence ID" value="PYI51182.1"/>
    <property type="molecule type" value="Genomic_DNA"/>
</dbReference>
<organism evidence="1 2">
    <name type="scientific">Paenibacillus flagellatus</name>
    <dbReference type="NCBI Taxonomy" id="2211139"/>
    <lineage>
        <taxon>Bacteria</taxon>
        <taxon>Bacillati</taxon>
        <taxon>Bacillota</taxon>
        <taxon>Bacilli</taxon>
        <taxon>Bacillales</taxon>
        <taxon>Paenibacillaceae</taxon>
        <taxon>Paenibacillus</taxon>
    </lineage>
</organism>
<keyword evidence="1" id="KW-0966">Cell projection</keyword>
<dbReference type="SUPFAM" id="SSF160214">
    <property type="entry name" value="FlaG-like"/>
    <property type="match status" value="1"/>
</dbReference>
<dbReference type="Proteomes" id="UP000247476">
    <property type="component" value="Unassembled WGS sequence"/>
</dbReference>
<protein>
    <submittedName>
        <fullName evidence="1">Flagellar biosynthesis protein FlaG</fullName>
    </submittedName>
</protein>
<name>A0A2V5JY25_9BACL</name>
<proteinExistence type="predicted"/>
<dbReference type="InterPro" id="IPR035924">
    <property type="entry name" value="FlaG-like_sf"/>
</dbReference>
<evidence type="ECO:0000313" key="1">
    <source>
        <dbReference type="EMBL" id="PYI51182.1"/>
    </source>
</evidence>
<dbReference type="Gene3D" id="3.30.160.170">
    <property type="entry name" value="FlaG-like"/>
    <property type="match status" value="1"/>
</dbReference>
<dbReference type="PANTHER" id="PTHR37166:SF1">
    <property type="entry name" value="PROTEIN FLAG"/>
    <property type="match status" value="1"/>
</dbReference>
<dbReference type="RefSeq" id="WP_110843026.1">
    <property type="nucleotide sequence ID" value="NZ_QJVJ01000014.1"/>
</dbReference>